<dbReference type="CDD" id="cd00761">
    <property type="entry name" value="Glyco_tranf_GTA_type"/>
    <property type="match status" value="1"/>
</dbReference>
<protein>
    <submittedName>
        <fullName evidence="1">Unannotated protein</fullName>
    </submittedName>
</protein>
<dbReference type="InterPro" id="IPR021466">
    <property type="entry name" value="Put_rhamnosyl_transferase"/>
</dbReference>
<dbReference type="EMBL" id="CAEZTM010000038">
    <property type="protein sequence ID" value="CAB4573518.1"/>
    <property type="molecule type" value="Genomic_DNA"/>
</dbReference>
<dbReference type="Pfam" id="PF11316">
    <property type="entry name" value="Rhamno_transf"/>
    <property type="match status" value="1"/>
</dbReference>
<reference evidence="1" key="1">
    <citation type="submission" date="2020-05" db="EMBL/GenBank/DDBJ databases">
        <authorList>
            <person name="Chiriac C."/>
            <person name="Salcher M."/>
            <person name="Ghai R."/>
            <person name="Kavagutti S V."/>
        </authorList>
    </citation>
    <scope>NUCLEOTIDE SEQUENCE</scope>
</reference>
<dbReference type="AlphaFoldDB" id="A0A6J6EKR0"/>
<evidence type="ECO:0000313" key="1">
    <source>
        <dbReference type="EMBL" id="CAB4573518.1"/>
    </source>
</evidence>
<organism evidence="1">
    <name type="scientific">freshwater metagenome</name>
    <dbReference type="NCBI Taxonomy" id="449393"/>
    <lineage>
        <taxon>unclassified sequences</taxon>
        <taxon>metagenomes</taxon>
        <taxon>ecological metagenomes</taxon>
    </lineage>
</organism>
<accession>A0A6J6EKR0</accession>
<gene>
    <name evidence="1" type="ORF">UFOPK1684_00895</name>
</gene>
<proteinExistence type="predicted"/>
<sequence length="259" mass="29417">MDKPKVFVLTRFAEEIGHRGAGFSTDWWDWRIVLLKQWTEPSLRRQSAKNFEWLVSISETAIPQQRQALVDAVAGFATVVVQKGLAPSEDVFRAHLQNEKGPYWTVRLDSDDMIHPDFIATLSSERLPVGAVLSFSSGVILDLGTPFLGLRRLSNNPFLAHLGEKGDNVFDLGHHGKVSFANTNLFFARDNRVPMWLQLVHGGNQANRVMPWDRPALTGNVLKMFGVLPPKLNVSQLSPFRWLDFLRHLVFFKMSKARR</sequence>
<name>A0A6J6EKR0_9ZZZZ</name>